<feature type="transmembrane region" description="Helical" evidence="8">
    <location>
        <begin position="351"/>
        <end position="373"/>
    </location>
</feature>
<keyword evidence="12" id="KW-1185">Reference proteome</keyword>
<evidence type="ECO:0000256" key="4">
    <source>
        <dbReference type="ARBA" id="ARBA00022989"/>
    </source>
</evidence>
<evidence type="ECO:0000313" key="12">
    <source>
        <dbReference type="Proteomes" id="UP001314229"/>
    </source>
</evidence>
<dbReference type="AlphaFoldDB" id="A0AAV1N2V4"/>
<evidence type="ECO:0000256" key="9">
    <source>
        <dbReference type="SAM" id="SignalP"/>
    </source>
</evidence>
<dbReference type="InterPro" id="IPR015321">
    <property type="entry name" value="TypeI_recpt_CBD"/>
</dbReference>
<accession>A0AAV1N2V4</accession>
<dbReference type="PANTHER" id="PTHR23037">
    <property type="entry name" value="CYTOKINE RECEPTOR"/>
    <property type="match status" value="1"/>
</dbReference>
<dbReference type="Gene3D" id="2.60.40.10">
    <property type="entry name" value="Immunoglobulins"/>
    <property type="match status" value="3"/>
</dbReference>
<keyword evidence="4 8" id="KW-1133">Transmembrane helix</keyword>
<keyword evidence="7" id="KW-0325">Glycoprotein</keyword>
<evidence type="ECO:0000313" key="11">
    <source>
        <dbReference type="EMBL" id="CAK6953752.1"/>
    </source>
</evidence>
<feature type="chain" id="PRO_5043954014" evidence="9">
    <location>
        <begin position="24"/>
        <end position="401"/>
    </location>
</feature>
<evidence type="ECO:0000256" key="1">
    <source>
        <dbReference type="ARBA" id="ARBA00004479"/>
    </source>
</evidence>
<protein>
    <submittedName>
        <fullName evidence="11">Interleukin-13 receptor subunit alpha-2</fullName>
    </submittedName>
</protein>
<dbReference type="GO" id="GO:0004896">
    <property type="term" value="F:cytokine receptor activity"/>
    <property type="evidence" value="ECO:0007669"/>
    <property type="project" value="TreeGrafter"/>
</dbReference>
<keyword evidence="2 8" id="KW-0812">Transmembrane</keyword>
<proteinExistence type="predicted"/>
<sequence length="401" mass="45567">MASYSWLSHHAALMLLLINWREGMHCIELSVDPPGDLAVLDPGHLGYLEITWSPPASLINRAECPKLYQLEYFNTYENSWTVIRTVRRTYTAQFDLMKDVRVRVYTLLSGPCTNGTLVKSTSYIELVQKSPSTGLVGTAVKDFVCVFHNMEYVTCNWGGGPKMPANSQQTLYFWHKELGQTQECPKYTISNGVRSGCNFTGTFFPDFTDINFCVNGSSPEGPLKPTYISLQIQNQVMPATTQKLHLQTGPNAQLEVHWERPAGRVPGNCLEWEVKHNQERPDGKTSTQQITKKTILTLPSVHDKQRNCFRVRSRLHKYCVQRSFWSNWSHEICHPEEKQTSAEPRWDMVPLYVYTAVAIIAILVLSLCVWAALKVRSRQVKKLDSHTTFFAKSSALSVAET</sequence>
<dbReference type="Pfam" id="PF09240">
    <property type="entry name" value="IL6Ra-bind"/>
    <property type="match status" value="1"/>
</dbReference>
<evidence type="ECO:0000256" key="7">
    <source>
        <dbReference type="ARBA" id="ARBA00023180"/>
    </source>
</evidence>
<evidence type="ECO:0000256" key="3">
    <source>
        <dbReference type="ARBA" id="ARBA00022729"/>
    </source>
</evidence>
<evidence type="ECO:0000256" key="5">
    <source>
        <dbReference type="ARBA" id="ARBA00023136"/>
    </source>
</evidence>
<gene>
    <name evidence="11" type="ORF">FSCOSCO3_A022999</name>
</gene>
<comment type="subcellular location">
    <subcellularLocation>
        <location evidence="1">Membrane</location>
        <topology evidence="1">Single-pass type I membrane protein</topology>
    </subcellularLocation>
</comment>
<reference evidence="11 12" key="1">
    <citation type="submission" date="2024-01" db="EMBL/GenBank/DDBJ databases">
        <authorList>
            <person name="Alioto T."/>
            <person name="Alioto T."/>
            <person name="Gomez Garrido J."/>
        </authorList>
    </citation>
    <scope>NUCLEOTIDE SEQUENCE [LARGE SCALE GENOMIC DNA]</scope>
</reference>
<keyword evidence="6 11" id="KW-0675">Receptor</keyword>
<dbReference type="InterPro" id="IPR013783">
    <property type="entry name" value="Ig-like_fold"/>
</dbReference>
<feature type="signal peptide" evidence="9">
    <location>
        <begin position="1"/>
        <end position="23"/>
    </location>
</feature>
<evidence type="ECO:0000256" key="6">
    <source>
        <dbReference type="ARBA" id="ARBA00023170"/>
    </source>
</evidence>
<dbReference type="PANTHER" id="PTHR23037:SF45">
    <property type="entry name" value="INTERLEUKIN 13 RECEPTOR SUBUNIT ALPHA 2"/>
    <property type="match status" value="1"/>
</dbReference>
<organism evidence="11 12">
    <name type="scientific">Scomber scombrus</name>
    <name type="common">Atlantic mackerel</name>
    <name type="synonym">Scomber vernalis</name>
    <dbReference type="NCBI Taxonomy" id="13677"/>
    <lineage>
        <taxon>Eukaryota</taxon>
        <taxon>Metazoa</taxon>
        <taxon>Chordata</taxon>
        <taxon>Craniata</taxon>
        <taxon>Vertebrata</taxon>
        <taxon>Euteleostomi</taxon>
        <taxon>Actinopterygii</taxon>
        <taxon>Neopterygii</taxon>
        <taxon>Teleostei</taxon>
        <taxon>Neoteleostei</taxon>
        <taxon>Acanthomorphata</taxon>
        <taxon>Pelagiaria</taxon>
        <taxon>Scombriformes</taxon>
        <taxon>Scombridae</taxon>
        <taxon>Scomber</taxon>
    </lineage>
</organism>
<evidence type="ECO:0000256" key="2">
    <source>
        <dbReference type="ARBA" id="ARBA00022692"/>
    </source>
</evidence>
<dbReference type="GO" id="GO:0009897">
    <property type="term" value="C:external side of plasma membrane"/>
    <property type="evidence" value="ECO:0007669"/>
    <property type="project" value="TreeGrafter"/>
</dbReference>
<dbReference type="InterPro" id="IPR036116">
    <property type="entry name" value="FN3_sf"/>
</dbReference>
<dbReference type="EMBL" id="CAWUFR010000014">
    <property type="protein sequence ID" value="CAK6953752.1"/>
    <property type="molecule type" value="Genomic_DNA"/>
</dbReference>
<dbReference type="SUPFAM" id="SSF49265">
    <property type="entry name" value="Fibronectin type III"/>
    <property type="match status" value="3"/>
</dbReference>
<evidence type="ECO:0000256" key="8">
    <source>
        <dbReference type="SAM" id="Phobius"/>
    </source>
</evidence>
<feature type="domain" description="Type I cytokine receptor cytokine-binding" evidence="10">
    <location>
        <begin position="143"/>
        <end position="234"/>
    </location>
</feature>
<keyword evidence="3 9" id="KW-0732">Signal</keyword>
<comment type="caution">
    <text evidence="11">The sequence shown here is derived from an EMBL/GenBank/DDBJ whole genome shotgun (WGS) entry which is preliminary data.</text>
</comment>
<dbReference type="Proteomes" id="UP001314229">
    <property type="component" value="Unassembled WGS sequence"/>
</dbReference>
<name>A0AAV1N2V4_SCOSC</name>
<evidence type="ECO:0000259" key="10">
    <source>
        <dbReference type="Pfam" id="PF09240"/>
    </source>
</evidence>
<keyword evidence="5 8" id="KW-0472">Membrane</keyword>